<dbReference type="PRINTS" id="PR00260">
    <property type="entry name" value="CHEMTRNSDUCR"/>
</dbReference>
<dbReference type="Pfam" id="PF00672">
    <property type="entry name" value="HAMP"/>
    <property type="match status" value="1"/>
</dbReference>
<evidence type="ECO:0000256" key="4">
    <source>
        <dbReference type="PROSITE-ProRule" id="PRU00284"/>
    </source>
</evidence>
<dbReference type="SUPFAM" id="SSF58104">
    <property type="entry name" value="Methyl-accepting chemotaxis protein (MCP) signaling domain"/>
    <property type="match status" value="1"/>
</dbReference>
<evidence type="ECO:0000259" key="7">
    <source>
        <dbReference type="PROSITE" id="PS50111"/>
    </source>
</evidence>
<comment type="similarity">
    <text evidence="3">Belongs to the methyl-accepting chemotaxis (MCP) protein family.</text>
</comment>
<dbReference type="GO" id="GO:0004888">
    <property type="term" value="F:transmembrane signaling receptor activity"/>
    <property type="evidence" value="ECO:0007669"/>
    <property type="project" value="InterPro"/>
</dbReference>
<dbReference type="InterPro" id="IPR051310">
    <property type="entry name" value="MCP_chemotaxis"/>
</dbReference>
<sequence length="511" mass="53479">MLKHTKIGTRLGFAFAFAAFLTLVLGATAFMKVTAIVDEWHTFETRTMAKLSNANHAQGALGEGVQNYKNFVLRGGAYNTKFSANMDDIDQSIASFRTLGNVSQEEDAQLSAVVEGVKAYRASMEKLSALVAAGAPITERDSAVAGADKPVASALNTIIEMQKAQTAKRSVAINDLAAAAKWSVAIVTMIALLAAALLATLITRSIVRPIKEALRVAESVAAGDLTTRITVSSTDEAGRLLTALAAMNQKVSEIVRQIHLSTESILTASTQISVGNTDLSQRTEEQAAALEQTAASMEQLAATVKQNSSHSDAAKALASGASRSASDSNHDVKQVSATILSLSANAHRMTDVISVIEGIAFQTNILALNAAVEAARAGEQGRGFAVVATEVRTLAQRSATAAKEIKEMITSTTASVNAGSAEAVSAAEAMARVTEEIESVASLMNEIASASAEQSTGIEQVNQAVSQMDEVTQQNAALVEEAAAATASLVDQAKSLRHHVNFFRISTESIA</sequence>
<dbReference type="Proteomes" id="UP000214720">
    <property type="component" value="Unassembled WGS sequence"/>
</dbReference>
<evidence type="ECO:0000256" key="6">
    <source>
        <dbReference type="SAM" id="Phobius"/>
    </source>
</evidence>
<dbReference type="CDD" id="cd11386">
    <property type="entry name" value="MCP_signal"/>
    <property type="match status" value="1"/>
</dbReference>
<dbReference type="Pfam" id="PF00015">
    <property type="entry name" value="MCPsignal"/>
    <property type="match status" value="1"/>
</dbReference>
<dbReference type="FunFam" id="1.10.287.950:FF:000001">
    <property type="entry name" value="Methyl-accepting chemotaxis sensory transducer"/>
    <property type="match status" value="1"/>
</dbReference>
<dbReference type="RefSeq" id="WP_089163980.1">
    <property type="nucleotide sequence ID" value="NZ_MTHB01000210.1"/>
</dbReference>
<keyword evidence="4" id="KW-0807">Transducer</keyword>
<comment type="caution">
    <text evidence="9">The sequence shown here is derived from an EMBL/GenBank/DDBJ whole genome shotgun (WGS) entry which is preliminary data.</text>
</comment>
<feature type="transmembrane region" description="Helical" evidence="6">
    <location>
        <begin position="182"/>
        <end position="202"/>
    </location>
</feature>
<comment type="subcellular location">
    <subcellularLocation>
        <location evidence="1">Membrane</location>
    </subcellularLocation>
</comment>
<protein>
    <submittedName>
        <fullName evidence="9">Methyl-accepting chemotaxis protein I (Serine chemoreceptor protein)</fullName>
    </submittedName>
</protein>
<organism evidence="9 10">
    <name type="scientific">Caballeronia sordidicola</name>
    <name type="common">Burkholderia sordidicola</name>
    <dbReference type="NCBI Taxonomy" id="196367"/>
    <lineage>
        <taxon>Bacteria</taxon>
        <taxon>Pseudomonadati</taxon>
        <taxon>Pseudomonadota</taxon>
        <taxon>Betaproteobacteria</taxon>
        <taxon>Burkholderiales</taxon>
        <taxon>Burkholderiaceae</taxon>
        <taxon>Caballeronia</taxon>
    </lineage>
</organism>
<dbReference type="PROSITE" id="PS50885">
    <property type="entry name" value="HAMP"/>
    <property type="match status" value="1"/>
</dbReference>
<gene>
    <name evidence="9" type="ORF">BSU04_31725</name>
</gene>
<evidence type="ECO:0000256" key="5">
    <source>
        <dbReference type="SAM" id="Coils"/>
    </source>
</evidence>
<dbReference type="EMBL" id="MTHB01000210">
    <property type="protein sequence ID" value="OXC74484.1"/>
    <property type="molecule type" value="Genomic_DNA"/>
</dbReference>
<feature type="coiled-coil region" evidence="5">
    <location>
        <begin position="461"/>
        <end position="488"/>
    </location>
</feature>
<name>A0A226WTH0_CABSO</name>
<feature type="domain" description="HAMP" evidence="8">
    <location>
        <begin position="204"/>
        <end position="256"/>
    </location>
</feature>
<feature type="domain" description="Methyl-accepting transducer" evidence="7">
    <location>
        <begin position="261"/>
        <end position="490"/>
    </location>
</feature>
<dbReference type="GO" id="GO:0005886">
    <property type="term" value="C:plasma membrane"/>
    <property type="evidence" value="ECO:0007669"/>
    <property type="project" value="TreeGrafter"/>
</dbReference>
<dbReference type="InterPro" id="IPR004089">
    <property type="entry name" value="MCPsignal_dom"/>
</dbReference>
<evidence type="ECO:0000313" key="9">
    <source>
        <dbReference type="EMBL" id="OXC74484.1"/>
    </source>
</evidence>
<dbReference type="SMART" id="SM00283">
    <property type="entry name" value="MA"/>
    <property type="match status" value="1"/>
</dbReference>
<dbReference type="Gene3D" id="1.10.287.950">
    <property type="entry name" value="Methyl-accepting chemotaxis protein"/>
    <property type="match status" value="1"/>
</dbReference>
<dbReference type="GO" id="GO:0006935">
    <property type="term" value="P:chemotaxis"/>
    <property type="evidence" value="ECO:0007669"/>
    <property type="project" value="InterPro"/>
</dbReference>
<dbReference type="GO" id="GO:0007165">
    <property type="term" value="P:signal transduction"/>
    <property type="evidence" value="ECO:0007669"/>
    <property type="project" value="UniProtKB-KW"/>
</dbReference>
<proteinExistence type="inferred from homology"/>
<dbReference type="PANTHER" id="PTHR43531">
    <property type="entry name" value="PROTEIN ICFG"/>
    <property type="match status" value="1"/>
</dbReference>
<dbReference type="OrthoDB" id="5441488at2"/>
<keyword evidence="6" id="KW-0472">Membrane</keyword>
<evidence type="ECO:0000259" key="8">
    <source>
        <dbReference type="PROSITE" id="PS50885"/>
    </source>
</evidence>
<dbReference type="InterPro" id="IPR004090">
    <property type="entry name" value="Chemotax_Me-accpt_rcpt"/>
</dbReference>
<evidence type="ECO:0000256" key="2">
    <source>
        <dbReference type="ARBA" id="ARBA00022481"/>
    </source>
</evidence>
<keyword evidence="2" id="KW-0488">Methylation</keyword>
<reference evidence="10" key="1">
    <citation type="submission" date="2017-01" db="EMBL/GenBank/DDBJ databases">
        <title>Genome Analysis of Deinococcus marmoris KOPRI26562.</title>
        <authorList>
            <person name="Kim J.H."/>
            <person name="Oh H.-M."/>
        </authorList>
    </citation>
    <scope>NUCLEOTIDE SEQUENCE [LARGE SCALE GENOMIC DNA]</scope>
    <source>
        <strain evidence="10">PAMC 26633</strain>
    </source>
</reference>
<feature type="coiled-coil region" evidence="5">
    <location>
        <begin position="280"/>
        <end position="307"/>
    </location>
</feature>
<evidence type="ECO:0000313" key="10">
    <source>
        <dbReference type="Proteomes" id="UP000214720"/>
    </source>
</evidence>
<dbReference type="InterPro" id="IPR003660">
    <property type="entry name" value="HAMP_dom"/>
</dbReference>
<keyword evidence="6" id="KW-0812">Transmembrane</keyword>
<accession>A0A226WTH0</accession>
<dbReference type="AlphaFoldDB" id="A0A226WTH0"/>
<dbReference type="SMART" id="SM00304">
    <property type="entry name" value="HAMP"/>
    <property type="match status" value="1"/>
</dbReference>
<dbReference type="PANTHER" id="PTHR43531:SF14">
    <property type="entry name" value="METHYL-ACCEPTING CHEMOTAXIS PROTEIN I-RELATED"/>
    <property type="match status" value="1"/>
</dbReference>
<dbReference type="CDD" id="cd06225">
    <property type="entry name" value="HAMP"/>
    <property type="match status" value="1"/>
</dbReference>
<dbReference type="PROSITE" id="PS50111">
    <property type="entry name" value="CHEMOTAXIS_TRANSDUC_2"/>
    <property type="match status" value="1"/>
</dbReference>
<keyword evidence="9" id="KW-0675">Receptor</keyword>
<keyword evidence="5" id="KW-0175">Coiled coil</keyword>
<keyword evidence="6" id="KW-1133">Transmembrane helix</keyword>
<evidence type="ECO:0000256" key="3">
    <source>
        <dbReference type="ARBA" id="ARBA00029447"/>
    </source>
</evidence>
<evidence type="ECO:0000256" key="1">
    <source>
        <dbReference type="ARBA" id="ARBA00004370"/>
    </source>
</evidence>